<evidence type="ECO:0000256" key="5">
    <source>
        <dbReference type="ARBA" id="ARBA00022737"/>
    </source>
</evidence>
<dbReference type="RefSeq" id="WP_038408886.1">
    <property type="nucleotide sequence ID" value="NZ_FNMX01000004.1"/>
</dbReference>
<dbReference type="NCBIfam" id="TIGR01167">
    <property type="entry name" value="LPXTG_anchor"/>
    <property type="match status" value="1"/>
</dbReference>
<accession>A0AAX2DNM5</accession>
<keyword evidence="7" id="KW-1133">Transmembrane helix</keyword>
<evidence type="ECO:0000259" key="8">
    <source>
        <dbReference type="PROSITE" id="PS50847"/>
    </source>
</evidence>
<feature type="transmembrane region" description="Helical" evidence="7">
    <location>
        <begin position="468"/>
        <end position="485"/>
    </location>
</feature>
<dbReference type="InterPro" id="IPR019931">
    <property type="entry name" value="LPXTG_anchor"/>
</dbReference>
<keyword evidence="5" id="KW-0677">Repeat</keyword>
<proteinExistence type="predicted"/>
<keyword evidence="4" id="KW-0732">Signal</keyword>
<dbReference type="Gene3D" id="3.10.20.320">
    <property type="entry name" value="Putative peptidoglycan bound protein (lpxtg motif)"/>
    <property type="match status" value="4"/>
</dbReference>
<comment type="caution">
    <text evidence="9">The sequence shown here is derived from an EMBL/GenBank/DDBJ whole genome shotgun (WGS) entry which is preliminary data.</text>
</comment>
<organism evidence="9 10">
    <name type="scientific">Listeria ivanovii</name>
    <dbReference type="NCBI Taxonomy" id="1638"/>
    <lineage>
        <taxon>Bacteria</taxon>
        <taxon>Bacillati</taxon>
        <taxon>Bacillota</taxon>
        <taxon>Bacilli</taxon>
        <taxon>Bacillales</taxon>
        <taxon>Listeriaceae</taxon>
        <taxon>Listeria</taxon>
    </lineage>
</organism>
<comment type="subcellular location">
    <subcellularLocation>
        <location evidence="1">Secreted</location>
        <location evidence="1">Cell wall</location>
        <topology evidence="1">Peptidoglycan-anchor</topology>
    </subcellularLocation>
</comment>
<keyword evidence="3" id="KW-0964">Secreted</keyword>
<gene>
    <name evidence="9" type="ORF">SAMN05421782_104195</name>
</gene>
<evidence type="ECO:0000256" key="2">
    <source>
        <dbReference type="ARBA" id="ARBA00022512"/>
    </source>
</evidence>
<sequence>MRQRRKLYISFLLLFSIVSMTLAPYTAKADPLMLNIPAPQVDQLYIGDDYITGTLQQEVPMHYPGNGAFVFLNNKQYNVFDYTVENDTYFRLKLPKTLEAGDTLNYFAITGNVLDPVAYPGQESYKMAGPFTPIEKAEIQVNYLDEASQPLTNSDTLIGKIGESYTTTPKAIDGYQLKITPNNATGTFTTNTEVTEVNYVYEIAPSIGKNVTVQYIDEATNQAIAQSETLTGDIGASYQAAAKTIDGYELAETPSNQSGIFSADAQTVIYKYKKVTPPAIAQDITVTYQATDGKTLMGPIILTGNLGTSYETEAKSFVGYTLTKKPANSTGTFTTEAQSVHYIYEKTKPIVAEDVTVSYEDTNGNVLSDSIILKGNVGEIFETEAKSFVGYTLTKQPTNKIGTFTTSAQDVLYVYTKNKDNAKIIPREPLKLTEIASKSTEKANLATSQSLTKMPNSLPKTGGTSSNTPLIIGIALIIGAGYMITARKKIK</sequence>
<evidence type="ECO:0000256" key="4">
    <source>
        <dbReference type="ARBA" id="ARBA00022729"/>
    </source>
</evidence>
<evidence type="ECO:0000256" key="6">
    <source>
        <dbReference type="ARBA" id="ARBA00023088"/>
    </source>
</evidence>
<dbReference type="AlphaFoldDB" id="A0AAX2DNM5"/>
<protein>
    <submittedName>
        <fullName evidence="9">LPXTG-motif cell wall anchor domain-containing protein</fullName>
    </submittedName>
</protein>
<evidence type="ECO:0000256" key="3">
    <source>
        <dbReference type="ARBA" id="ARBA00022525"/>
    </source>
</evidence>
<dbReference type="Pfam" id="PF00746">
    <property type="entry name" value="Gram_pos_anchor"/>
    <property type="match status" value="1"/>
</dbReference>
<reference evidence="9 10" key="1">
    <citation type="submission" date="2016-10" db="EMBL/GenBank/DDBJ databases">
        <authorList>
            <person name="Varghese N."/>
            <person name="Submissions S."/>
        </authorList>
    </citation>
    <scope>NUCLEOTIDE SEQUENCE [LARGE SCALE GENOMIC DNA]</scope>
    <source>
        <strain evidence="9 10">ATCC 49954</strain>
    </source>
</reference>
<keyword evidence="7" id="KW-0812">Transmembrane</keyword>
<evidence type="ECO:0000256" key="7">
    <source>
        <dbReference type="SAM" id="Phobius"/>
    </source>
</evidence>
<dbReference type="Pfam" id="PF06458">
    <property type="entry name" value="MucBP"/>
    <property type="match status" value="4"/>
</dbReference>
<evidence type="ECO:0000313" key="10">
    <source>
        <dbReference type="Proteomes" id="UP000183610"/>
    </source>
</evidence>
<dbReference type="Proteomes" id="UP000183610">
    <property type="component" value="Unassembled WGS sequence"/>
</dbReference>
<evidence type="ECO:0000313" key="9">
    <source>
        <dbReference type="EMBL" id="SDW56243.1"/>
    </source>
</evidence>
<dbReference type="EMBL" id="FNMX01000004">
    <property type="protein sequence ID" value="SDW56243.1"/>
    <property type="molecule type" value="Genomic_DNA"/>
</dbReference>
<keyword evidence="6" id="KW-0572">Peptidoglycan-anchor</keyword>
<dbReference type="PROSITE" id="PS50847">
    <property type="entry name" value="GRAM_POS_ANCHORING"/>
    <property type="match status" value="1"/>
</dbReference>
<keyword evidence="2" id="KW-0134">Cell wall</keyword>
<name>A0AAX2DNM5_LISIV</name>
<dbReference type="InterPro" id="IPR009459">
    <property type="entry name" value="MucBP_dom"/>
</dbReference>
<evidence type="ECO:0000256" key="1">
    <source>
        <dbReference type="ARBA" id="ARBA00004168"/>
    </source>
</evidence>
<feature type="domain" description="Gram-positive cocci surface proteins LPxTG" evidence="8">
    <location>
        <begin position="458"/>
        <end position="491"/>
    </location>
</feature>
<keyword evidence="7" id="KW-0472">Membrane</keyword>